<keyword evidence="3" id="KW-1185">Reference proteome</keyword>
<feature type="transmembrane region" description="Helical" evidence="1">
    <location>
        <begin position="21"/>
        <end position="46"/>
    </location>
</feature>
<sequence length="524" mass="54374">MVAQLLRLRLDLGYGAVRGRVWRIAGAIVAGIALIIVLWWLFGAIASLADIRPENARSLLVVIGSFSLLGYLTVPAMLGIRDPIDPRAFALYGIAEWKLAAGLLAASLVSVPGLILIALCAATIATWARGGLSATIAVVCAALAVITCTLLARIVELGAGAALLSRRSREIRLVFLLLILVLIAPAIIFVLGIDWSSGSGLVEFGRAAGVVSWTPFGAVWAAPGDAAAGNVAGALLKTLIALATAAVLYLIWWSLVAKTVHTAPQAIHEGNFGSLGWFDVLPARAAGVIAARSLSYWGRDARYIVSILIIPVLPFLLIPPLLIAGVPAQPLALVPLPVMCLFLGWSLHNDLAFDSSAVWLHVASGVKGSADRLGRIVPTVLLGIPLLVIGAMISTAFFGSWAVLPAMFGVSCALLLNAIGISSYLSATSPYPAAAPGDSPFQQPQSTGSRGGFSQALGLILPVLLALPAIFFAGLGLAGQPDAYLLSLLIGVGTGLVVLVAGVWAGGRAFDRRGPEIIEFATSH</sequence>
<gene>
    <name evidence="2" type="ORF">SAMN04489806_3161</name>
</gene>
<dbReference type="RefSeq" id="WP_091187647.1">
    <property type="nucleotide sequence ID" value="NZ_FNRY01000002.1"/>
</dbReference>
<proteinExistence type="predicted"/>
<feature type="transmembrane region" description="Helical" evidence="1">
    <location>
        <begin position="131"/>
        <end position="152"/>
    </location>
</feature>
<feature type="transmembrane region" description="Helical" evidence="1">
    <location>
        <begin position="303"/>
        <end position="322"/>
    </location>
</feature>
<feature type="transmembrane region" description="Helical" evidence="1">
    <location>
        <begin position="234"/>
        <end position="252"/>
    </location>
</feature>
<dbReference type="STRING" id="640635.SAMN04489806_3161"/>
<evidence type="ECO:0000313" key="3">
    <source>
        <dbReference type="Proteomes" id="UP000199183"/>
    </source>
</evidence>
<accession>A0A1H4TCF6</accession>
<feature type="transmembrane region" description="Helical" evidence="1">
    <location>
        <begin position="404"/>
        <end position="425"/>
    </location>
</feature>
<keyword evidence="1" id="KW-1133">Transmembrane helix</keyword>
<feature type="transmembrane region" description="Helical" evidence="1">
    <location>
        <begin position="58"/>
        <end position="78"/>
    </location>
</feature>
<evidence type="ECO:0000256" key="1">
    <source>
        <dbReference type="SAM" id="Phobius"/>
    </source>
</evidence>
<name>A0A1H4TCF6_9MICO</name>
<feature type="transmembrane region" description="Helical" evidence="1">
    <location>
        <begin position="376"/>
        <end position="398"/>
    </location>
</feature>
<feature type="transmembrane region" description="Helical" evidence="1">
    <location>
        <begin position="484"/>
        <end position="505"/>
    </location>
</feature>
<feature type="transmembrane region" description="Helical" evidence="1">
    <location>
        <begin position="173"/>
        <end position="192"/>
    </location>
</feature>
<dbReference type="Proteomes" id="UP000199183">
    <property type="component" value="Unassembled WGS sequence"/>
</dbReference>
<protein>
    <submittedName>
        <fullName evidence="2">ABC-2 type transport system permease protein</fullName>
    </submittedName>
</protein>
<feature type="transmembrane region" description="Helical" evidence="1">
    <location>
        <begin position="456"/>
        <end position="478"/>
    </location>
</feature>
<dbReference type="OrthoDB" id="3261041at2"/>
<keyword evidence="1" id="KW-0812">Transmembrane</keyword>
<feature type="transmembrane region" description="Helical" evidence="1">
    <location>
        <begin position="99"/>
        <end position="125"/>
    </location>
</feature>
<evidence type="ECO:0000313" key="2">
    <source>
        <dbReference type="EMBL" id="SEC53834.1"/>
    </source>
</evidence>
<dbReference type="EMBL" id="FNRY01000002">
    <property type="protein sequence ID" value="SEC53834.1"/>
    <property type="molecule type" value="Genomic_DNA"/>
</dbReference>
<organism evidence="2 3">
    <name type="scientific">Paramicrobacterium humi</name>
    <dbReference type="NCBI Taxonomy" id="640635"/>
    <lineage>
        <taxon>Bacteria</taxon>
        <taxon>Bacillati</taxon>
        <taxon>Actinomycetota</taxon>
        <taxon>Actinomycetes</taxon>
        <taxon>Micrococcales</taxon>
        <taxon>Microbacteriaceae</taxon>
        <taxon>Paramicrobacterium</taxon>
    </lineage>
</organism>
<dbReference type="AlphaFoldDB" id="A0A1H4TCF6"/>
<reference evidence="2 3" key="1">
    <citation type="submission" date="2016-10" db="EMBL/GenBank/DDBJ databases">
        <authorList>
            <person name="de Groot N.N."/>
        </authorList>
    </citation>
    <scope>NUCLEOTIDE SEQUENCE [LARGE SCALE GENOMIC DNA]</scope>
    <source>
        <strain evidence="2 3">DSM 21799</strain>
    </source>
</reference>
<keyword evidence="1" id="KW-0472">Membrane</keyword>